<feature type="transmembrane region" description="Helical" evidence="13">
    <location>
        <begin position="12"/>
        <end position="30"/>
    </location>
</feature>
<dbReference type="Pfam" id="PF01762">
    <property type="entry name" value="Galactosyl_T"/>
    <property type="match status" value="1"/>
</dbReference>
<comment type="subcellular location">
    <subcellularLocation>
        <location evidence="1 13">Golgi apparatus membrane</location>
        <topology evidence="1 13">Single-pass type II membrane protein</topology>
    </subcellularLocation>
</comment>
<dbReference type="AlphaFoldDB" id="A0A8T2JDI1"/>
<dbReference type="GO" id="GO:0008499">
    <property type="term" value="F:N-acetyl-beta-D-glucosaminide beta-(1,3)-galactosyltransferase activity"/>
    <property type="evidence" value="ECO:0007669"/>
    <property type="project" value="TreeGrafter"/>
</dbReference>
<evidence type="ECO:0000256" key="9">
    <source>
        <dbReference type="ARBA" id="ARBA00023034"/>
    </source>
</evidence>
<dbReference type="EMBL" id="JAACNH010000006">
    <property type="protein sequence ID" value="KAG8441350.1"/>
    <property type="molecule type" value="Genomic_DNA"/>
</dbReference>
<evidence type="ECO:0000256" key="2">
    <source>
        <dbReference type="ARBA" id="ARBA00004922"/>
    </source>
</evidence>
<evidence type="ECO:0000313" key="15">
    <source>
        <dbReference type="Proteomes" id="UP000812440"/>
    </source>
</evidence>
<evidence type="ECO:0000256" key="6">
    <source>
        <dbReference type="ARBA" id="ARBA00022692"/>
    </source>
</evidence>
<proteinExistence type="inferred from homology"/>
<keyword evidence="9 13" id="KW-0333">Golgi apparatus</keyword>
<name>A0A8T2JDI1_9PIPI</name>
<comment type="caution">
    <text evidence="14">The sequence shown here is derived from an EMBL/GenBank/DDBJ whole genome shotgun (WGS) entry which is preliminary data.</text>
</comment>
<keyword evidence="12" id="KW-0325">Glycoprotein</keyword>
<keyword evidence="15" id="KW-1185">Reference proteome</keyword>
<evidence type="ECO:0000256" key="3">
    <source>
        <dbReference type="ARBA" id="ARBA00008661"/>
    </source>
</evidence>
<protein>
    <recommendedName>
        <fullName evidence="13">Hexosyltransferase</fullName>
        <ecNumber evidence="13">2.4.1.-</ecNumber>
    </recommendedName>
</protein>
<evidence type="ECO:0000256" key="1">
    <source>
        <dbReference type="ARBA" id="ARBA00004323"/>
    </source>
</evidence>
<dbReference type="EC" id="2.4.1.-" evidence="13"/>
<dbReference type="PANTHER" id="PTHR11214:SF151">
    <property type="entry name" value="HEXOSYLTRANSFERASE"/>
    <property type="match status" value="1"/>
</dbReference>
<evidence type="ECO:0000256" key="11">
    <source>
        <dbReference type="ARBA" id="ARBA00023136"/>
    </source>
</evidence>
<keyword evidence="4 13" id="KW-0328">Glycosyltransferase</keyword>
<keyword evidence="11 13" id="KW-0472">Membrane</keyword>
<evidence type="ECO:0000256" key="10">
    <source>
        <dbReference type="ARBA" id="ARBA00023098"/>
    </source>
</evidence>
<dbReference type="GO" id="GO:0006493">
    <property type="term" value="P:protein O-linked glycosylation"/>
    <property type="evidence" value="ECO:0007669"/>
    <property type="project" value="TreeGrafter"/>
</dbReference>
<evidence type="ECO:0000256" key="8">
    <source>
        <dbReference type="ARBA" id="ARBA00022989"/>
    </source>
</evidence>
<dbReference type="PANTHER" id="PTHR11214">
    <property type="entry name" value="BETA-1,3-N-ACETYLGLUCOSAMINYLTRANSFERASE"/>
    <property type="match status" value="1"/>
</dbReference>
<dbReference type="InterPro" id="IPR002659">
    <property type="entry name" value="Glyco_trans_31"/>
</dbReference>
<dbReference type="GO" id="GO:0000139">
    <property type="term" value="C:Golgi membrane"/>
    <property type="evidence" value="ECO:0007669"/>
    <property type="project" value="UniProtKB-SubCell"/>
</dbReference>
<dbReference type="GO" id="GO:0006629">
    <property type="term" value="P:lipid metabolic process"/>
    <property type="evidence" value="ECO:0007669"/>
    <property type="project" value="UniProtKB-KW"/>
</dbReference>
<keyword evidence="10" id="KW-0443">Lipid metabolism</keyword>
<evidence type="ECO:0000256" key="4">
    <source>
        <dbReference type="ARBA" id="ARBA00022676"/>
    </source>
</evidence>
<dbReference type="OrthoDB" id="5957813at2759"/>
<evidence type="ECO:0000256" key="7">
    <source>
        <dbReference type="ARBA" id="ARBA00022968"/>
    </source>
</evidence>
<comment type="similarity">
    <text evidence="3 13">Belongs to the glycosyltransferase 31 family.</text>
</comment>
<dbReference type="Proteomes" id="UP000812440">
    <property type="component" value="Chromosome 3"/>
</dbReference>
<keyword evidence="7 13" id="KW-0735">Signal-anchor</keyword>
<evidence type="ECO:0000256" key="12">
    <source>
        <dbReference type="ARBA" id="ARBA00023180"/>
    </source>
</evidence>
<evidence type="ECO:0000256" key="13">
    <source>
        <dbReference type="RuleBase" id="RU363063"/>
    </source>
</evidence>
<keyword evidence="5" id="KW-0808">Transferase</keyword>
<organism evidence="14 15">
    <name type="scientific">Hymenochirus boettgeri</name>
    <name type="common">Congo dwarf clawed frog</name>
    <dbReference type="NCBI Taxonomy" id="247094"/>
    <lineage>
        <taxon>Eukaryota</taxon>
        <taxon>Metazoa</taxon>
        <taxon>Chordata</taxon>
        <taxon>Craniata</taxon>
        <taxon>Vertebrata</taxon>
        <taxon>Euteleostomi</taxon>
        <taxon>Amphibia</taxon>
        <taxon>Batrachia</taxon>
        <taxon>Anura</taxon>
        <taxon>Pipoidea</taxon>
        <taxon>Pipidae</taxon>
        <taxon>Pipinae</taxon>
        <taxon>Hymenochirus</taxon>
    </lineage>
</organism>
<accession>A0A8T2JDI1</accession>
<evidence type="ECO:0000256" key="5">
    <source>
        <dbReference type="ARBA" id="ARBA00022679"/>
    </source>
</evidence>
<keyword evidence="6 13" id="KW-0812">Transmembrane</keyword>
<dbReference type="FunFam" id="3.90.550.50:FF:000001">
    <property type="entry name" value="Hexosyltransferase"/>
    <property type="match status" value="1"/>
</dbReference>
<reference evidence="14" key="1">
    <citation type="thesis" date="2020" institute="ProQuest LLC" country="789 East Eisenhower Parkway, Ann Arbor, MI, USA">
        <title>Comparative Genomics and Chromosome Evolution.</title>
        <authorList>
            <person name="Mudd A.B."/>
        </authorList>
    </citation>
    <scope>NUCLEOTIDE SEQUENCE</scope>
    <source>
        <strain evidence="14">Female2</strain>
        <tissue evidence="14">Blood</tissue>
    </source>
</reference>
<comment type="pathway">
    <text evidence="2">Protein modification; protein glycosylation.</text>
</comment>
<sequence length="344" mass="40052">MVLIGQRGFWRYCKVAFLCISSFIGFTFLIKTRTHILQASSGLNYQTELPAQDRKVSLKHPPITRHPMIAPYPYPYKFLMNPQEKCQGRTPFLVLLVVAESHDIESRMAIRETWGNESNYGEVDMVTVFLVGLSKVATDKVNLLLEEENRIYGDIVQQDFIDTYYNLTLKTLMGMEWVAKYCPTASYVMKIDSDMFLNVEYLVHKVLVKGTPVRQNYITGHIYFHTGPIRDKAYKWYVPKEVYPNNTYPPYCSGPGYVFSADLAQKIFDMAQVIRLMPMEDSFIGICLYELKLSPSASPPNTFLVYRRDYDRCAFNKLVIVHHYARKELREVWDDFWTKKHLGC</sequence>
<keyword evidence="8 13" id="KW-1133">Transmembrane helix</keyword>
<dbReference type="Gene3D" id="3.90.550.50">
    <property type="match status" value="1"/>
</dbReference>
<evidence type="ECO:0000313" key="14">
    <source>
        <dbReference type="EMBL" id="KAG8441350.1"/>
    </source>
</evidence>
<gene>
    <name evidence="14" type="ORF">GDO86_006908</name>
</gene>